<keyword evidence="9" id="KW-0689">Ribosomal protein</keyword>
<evidence type="ECO:0000313" key="9">
    <source>
        <dbReference type="EMBL" id="RKU43242.1"/>
    </source>
</evidence>
<keyword evidence="9" id="KW-0687">Ribonucleoprotein</keyword>
<dbReference type="STRING" id="177199.A0A420Y5T2"/>
<evidence type="ECO:0000256" key="7">
    <source>
        <dbReference type="ARBA" id="ARBA00045681"/>
    </source>
</evidence>
<keyword evidence="10" id="KW-1185">Reference proteome</keyword>
<comment type="subcellular location">
    <subcellularLocation>
        <location evidence="1">Mitochondrion</location>
    </subcellularLocation>
</comment>
<evidence type="ECO:0000256" key="1">
    <source>
        <dbReference type="ARBA" id="ARBA00004173"/>
    </source>
</evidence>
<dbReference type="AlphaFoldDB" id="A0A420Y5T2"/>
<proteinExistence type="predicted"/>
<keyword evidence="4" id="KW-0408">Iron</keyword>
<dbReference type="Gene3D" id="3.40.50.150">
    <property type="entry name" value="Vaccinia Virus protein VP39"/>
    <property type="match status" value="1"/>
</dbReference>
<keyword evidence="2" id="KW-0479">Metal-binding</keyword>
<dbReference type="Proteomes" id="UP000275385">
    <property type="component" value="Unassembled WGS sequence"/>
</dbReference>
<comment type="function">
    <text evidence="7">Mitochondrial ribosome (mitoribosome) assembly factor. Binds at the interface of the head and body domains of the mitochondrial small ribosomal subunit (mt-SSU), occluding the mRNA channel and preventing compaction of the head domain towards the body. Probable inactive methyltransferase: retains the characteristic folding and ability to bind S-adenosyl-L-methionine, but it probably lost its methyltransferase activity.</text>
</comment>
<reference evidence="9 10" key="1">
    <citation type="submission" date="2018-08" db="EMBL/GenBank/DDBJ databases">
        <title>Draft genome of the lignicolous fungus Coniochaeta pulveracea.</title>
        <authorList>
            <person name="Borstlap C.J."/>
            <person name="De Witt R.N."/>
            <person name="Botha A."/>
            <person name="Volschenk H."/>
        </authorList>
    </citation>
    <scope>NUCLEOTIDE SEQUENCE [LARGE SCALE GENOMIC DNA]</scope>
    <source>
        <strain evidence="9 10">CAB683</strain>
    </source>
</reference>
<dbReference type="GO" id="GO:0046872">
    <property type="term" value="F:metal ion binding"/>
    <property type="evidence" value="ECO:0007669"/>
    <property type="project" value="UniProtKB-KW"/>
</dbReference>
<feature type="region of interest" description="Disordered" evidence="8">
    <location>
        <begin position="811"/>
        <end position="836"/>
    </location>
</feature>
<organism evidence="9 10">
    <name type="scientific">Coniochaeta pulveracea</name>
    <dbReference type="NCBI Taxonomy" id="177199"/>
    <lineage>
        <taxon>Eukaryota</taxon>
        <taxon>Fungi</taxon>
        <taxon>Dikarya</taxon>
        <taxon>Ascomycota</taxon>
        <taxon>Pezizomycotina</taxon>
        <taxon>Sordariomycetes</taxon>
        <taxon>Sordariomycetidae</taxon>
        <taxon>Coniochaetales</taxon>
        <taxon>Coniochaetaceae</taxon>
        <taxon>Coniochaeta</taxon>
    </lineage>
</organism>
<evidence type="ECO:0000256" key="4">
    <source>
        <dbReference type="ARBA" id="ARBA00023004"/>
    </source>
</evidence>
<evidence type="ECO:0000256" key="5">
    <source>
        <dbReference type="ARBA" id="ARBA00023014"/>
    </source>
</evidence>
<evidence type="ECO:0000256" key="2">
    <source>
        <dbReference type="ARBA" id="ARBA00022723"/>
    </source>
</evidence>
<evidence type="ECO:0000256" key="6">
    <source>
        <dbReference type="ARBA" id="ARBA00023128"/>
    </source>
</evidence>
<dbReference type="EMBL" id="QVQW01000045">
    <property type="protein sequence ID" value="RKU43242.1"/>
    <property type="molecule type" value="Genomic_DNA"/>
</dbReference>
<feature type="compositionally biased region" description="Basic residues" evidence="8">
    <location>
        <begin position="867"/>
        <end position="878"/>
    </location>
</feature>
<evidence type="ECO:0000256" key="3">
    <source>
        <dbReference type="ARBA" id="ARBA00022946"/>
    </source>
</evidence>
<dbReference type="PANTHER" id="PTHR13184:SF5">
    <property type="entry name" value="METHYLTRANSFERASE-LIKE PROTEIN 17, MITOCHONDRIAL"/>
    <property type="match status" value="1"/>
</dbReference>
<keyword evidence="6" id="KW-0496">Mitochondrion</keyword>
<accession>A0A420Y5T2</accession>
<feature type="compositionally biased region" description="Basic and acidic residues" evidence="8">
    <location>
        <begin position="879"/>
        <end position="891"/>
    </location>
</feature>
<feature type="compositionally biased region" description="Basic and acidic residues" evidence="8">
    <location>
        <begin position="815"/>
        <end position="827"/>
    </location>
</feature>
<dbReference type="InterPro" id="IPR029063">
    <property type="entry name" value="SAM-dependent_MTases_sf"/>
</dbReference>
<feature type="region of interest" description="Disordered" evidence="8">
    <location>
        <begin position="236"/>
        <end position="261"/>
    </location>
</feature>
<dbReference type="GO" id="GO:0003735">
    <property type="term" value="F:structural constituent of ribosome"/>
    <property type="evidence" value="ECO:0007669"/>
    <property type="project" value="TreeGrafter"/>
</dbReference>
<protein>
    <submittedName>
        <fullName evidence="9">37S ribosomal protein S22</fullName>
    </submittedName>
</protein>
<comment type="caution">
    <text evidence="9">The sequence shown here is derived from an EMBL/GenBank/DDBJ whole genome shotgun (WGS) entry which is preliminary data.</text>
</comment>
<dbReference type="GO" id="GO:0006412">
    <property type="term" value="P:translation"/>
    <property type="evidence" value="ECO:0007669"/>
    <property type="project" value="InterPro"/>
</dbReference>
<feature type="compositionally biased region" description="Acidic residues" evidence="8">
    <location>
        <begin position="238"/>
        <end position="261"/>
    </location>
</feature>
<dbReference type="SUPFAM" id="SSF53335">
    <property type="entry name" value="S-adenosyl-L-methionine-dependent methyltransferases"/>
    <property type="match status" value="1"/>
</dbReference>
<dbReference type="PANTHER" id="PTHR13184">
    <property type="entry name" value="37S RIBOSOMAL PROTEIN S22"/>
    <property type="match status" value="1"/>
</dbReference>
<feature type="region of interest" description="Disordered" evidence="8">
    <location>
        <begin position="866"/>
        <end position="891"/>
    </location>
</feature>
<dbReference type="InterPro" id="IPR015324">
    <property type="entry name" value="Ribosomal_Rsm22-like"/>
</dbReference>
<dbReference type="GO" id="GO:0005763">
    <property type="term" value="C:mitochondrial small ribosomal subunit"/>
    <property type="evidence" value="ECO:0007669"/>
    <property type="project" value="TreeGrafter"/>
</dbReference>
<keyword evidence="5" id="KW-0411">Iron-sulfur</keyword>
<name>A0A420Y5T2_9PEZI</name>
<dbReference type="GO" id="GO:0051536">
    <property type="term" value="F:iron-sulfur cluster binding"/>
    <property type="evidence" value="ECO:0007669"/>
    <property type="project" value="UniProtKB-KW"/>
</dbReference>
<evidence type="ECO:0000313" key="10">
    <source>
        <dbReference type="Proteomes" id="UP000275385"/>
    </source>
</evidence>
<gene>
    <name evidence="9" type="primary">RSM22</name>
    <name evidence="9" type="ORF">DL546_003478</name>
</gene>
<dbReference type="GO" id="GO:0008168">
    <property type="term" value="F:methyltransferase activity"/>
    <property type="evidence" value="ECO:0007669"/>
    <property type="project" value="InterPro"/>
</dbReference>
<evidence type="ECO:0000256" key="8">
    <source>
        <dbReference type="SAM" id="MobiDB-lite"/>
    </source>
</evidence>
<dbReference type="Pfam" id="PF09243">
    <property type="entry name" value="Rsm22"/>
    <property type="match status" value="1"/>
</dbReference>
<sequence length="891" mass="99426">MLTARRLPGGCPQCRAQVLKFYESGYKQLFPGALHVSSTTASRFAPSQSAAQRTPLRSFSSTRRTLDDVKPTTVSRNSDNVEIVFESSKIVAKNQDIELFVRQTRQTFGNTLPKDYLNGEEYKLYERLYGAPIRETRPEDVAITRSQVATGTDEDVNSGRRVLLRETEGGKLEEIEYIAQKVVQEGDVFPTLTEAQEEFLTVTANSRREYDALMKLQKDFEAASHLRQYMDEANVLPEAEEPIEEPEEEEDPDVEEDEEGEPDAMFGAEEDRIVGAPRLHRFTAAGRFKTSPSTIYLPKADFVLPVESMMGRTSYTHVREAAEKAFGGSGLPYSPATPDSKKHLPMKPMQIEAGHHRMSEIDADAFIATALPGMYASAMSTLVETRKRLGSEWLKGLLSQESGPRILDVGAGGAALMAWEAVLEAEWDALKEKGEVSGKLPYGKKMTVIGSENLRKRVSKFLQNTTFLPRLPDYLHSGEAKGDLLDEAGSPQPRKLFDVIITSHALLPLDSPHKRKEFIDNLWTMLNPVGGVLIVLEKGHPRGFEAVADVRQRMLGEFIVPPGPQPAPETTPDPLEHPKEPGMIVAPCTNHTKCPMYHTPGLSRGRKDFCHFQQRFIRPPFLQRILGATHRNHEDIKFSFVSIRRGEHPTPIVSSARLGAKTTVSPFMQGVEATDLAFSGYKAMEPDATDAAPPHPLSLPRNILPPLKRRGHVTLDLCTPAGVIERWTVPRSYGQQAYHDARKARWGDLWALGAKTRSRRDIRLGKKNADGERETEKPSFGKVGKLAKKGVLPKEKTRIIELTAEPGKGIIGAREQGRRQRDVERRTKGGRQQTAEDLLAELGHDDLEGDEDIEELDLLGRKDQGKARYKGKWTRGGKGRGDDWDSALERR</sequence>
<dbReference type="OrthoDB" id="421327at2759"/>
<keyword evidence="3" id="KW-0809">Transit peptide</keyword>
<dbReference type="InterPro" id="IPR052571">
    <property type="entry name" value="Mt_RNA_Methyltransferase"/>
</dbReference>